<accession>A0A1E1KGR9</accession>
<evidence type="ECO:0000313" key="2">
    <source>
        <dbReference type="EMBL" id="CZS97170.1"/>
    </source>
</evidence>
<feature type="compositionally biased region" description="Low complexity" evidence="1">
    <location>
        <begin position="54"/>
        <end position="71"/>
    </location>
</feature>
<keyword evidence="3" id="KW-1185">Reference proteome</keyword>
<evidence type="ECO:0000256" key="1">
    <source>
        <dbReference type="SAM" id="MobiDB-lite"/>
    </source>
</evidence>
<name>A0A1E1KGR9_9HELO</name>
<dbReference type="EMBL" id="FJUX01000030">
    <property type="protein sequence ID" value="CZS97170.1"/>
    <property type="molecule type" value="Genomic_DNA"/>
</dbReference>
<proteinExistence type="predicted"/>
<sequence length="109" mass="11949">MSFSDLPSDPAINSILPFSTSKSPRSTFPKNILSLVCFCSPSSNWLLPPPPSSFPWSNSPSPLNPLTSSLPHSRFPHNQELSTHPHLSIHPYSSLLLLTLSSSLGRVRK</sequence>
<gene>
    <name evidence="2" type="ORF">RAG0_06316</name>
</gene>
<feature type="region of interest" description="Disordered" evidence="1">
    <location>
        <begin position="54"/>
        <end position="77"/>
    </location>
</feature>
<protein>
    <submittedName>
        <fullName evidence="2">Uncharacterized protein</fullName>
    </submittedName>
</protein>
<reference evidence="3" key="1">
    <citation type="submission" date="2016-03" db="EMBL/GenBank/DDBJ databases">
        <authorList>
            <person name="Guldener U."/>
        </authorList>
    </citation>
    <scope>NUCLEOTIDE SEQUENCE [LARGE SCALE GENOMIC DNA]</scope>
    <source>
        <strain evidence="3">04CH-RAC-A.6.1</strain>
    </source>
</reference>
<organism evidence="2 3">
    <name type="scientific">Rhynchosporium agropyri</name>
    <dbReference type="NCBI Taxonomy" id="914238"/>
    <lineage>
        <taxon>Eukaryota</taxon>
        <taxon>Fungi</taxon>
        <taxon>Dikarya</taxon>
        <taxon>Ascomycota</taxon>
        <taxon>Pezizomycotina</taxon>
        <taxon>Leotiomycetes</taxon>
        <taxon>Helotiales</taxon>
        <taxon>Ploettnerulaceae</taxon>
        <taxon>Rhynchosporium</taxon>
    </lineage>
</organism>
<dbReference type="Proteomes" id="UP000178912">
    <property type="component" value="Unassembled WGS sequence"/>
</dbReference>
<dbReference type="AlphaFoldDB" id="A0A1E1KGR9"/>
<evidence type="ECO:0000313" key="3">
    <source>
        <dbReference type="Proteomes" id="UP000178912"/>
    </source>
</evidence>